<evidence type="ECO:0000313" key="3">
    <source>
        <dbReference type="Proteomes" id="UP001497623"/>
    </source>
</evidence>
<comment type="caution">
    <text evidence="2">The sequence shown here is derived from an EMBL/GenBank/DDBJ whole genome shotgun (WGS) entry which is preliminary data.</text>
</comment>
<dbReference type="InterPro" id="IPR029034">
    <property type="entry name" value="Cystine-knot_cytokine"/>
</dbReference>
<dbReference type="EMBL" id="CAXKWB010011559">
    <property type="protein sequence ID" value="CAL4101855.1"/>
    <property type="molecule type" value="Genomic_DNA"/>
</dbReference>
<dbReference type="Proteomes" id="UP001497623">
    <property type="component" value="Unassembled WGS sequence"/>
</dbReference>
<proteinExistence type="predicted"/>
<keyword evidence="3" id="KW-1185">Reference proteome</keyword>
<accession>A0AAV2QUT0</accession>
<feature type="chain" id="PRO_5043315338" evidence="1">
    <location>
        <begin position="24"/>
        <end position="185"/>
    </location>
</feature>
<dbReference type="AlphaFoldDB" id="A0AAV2QUT0"/>
<keyword evidence="1" id="KW-0732">Signal</keyword>
<reference evidence="2 3" key="1">
    <citation type="submission" date="2024-05" db="EMBL/GenBank/DDBJ databases">
        <authorList>
            <person name="Wallberg A."/>
        </authorList>
    </citation>
    <scope>NUCLEOTIDE SEQUENCE [LARGE SCALE GENOMIC DNA]</scope>
</reference>
<feature type="signal peptide" evidence="1">
    <location>
        <begin position="1"/>
        <end position="23"/>
    </location>
</feature>
<protein>
    <submittedName>
        <fullName evidence="2">Uncharacterized protein</fullName>
    </submittedName>
</protein>
<sequence length="185" mass="21460">MLVICLLKISLFLILLQDHVLLAAKTSNKNLKSRIRHHHGGQLKDRTRHQHITHVKEQHKYCSKPHKRLFNLRHILSDNTKGLLINHVNVSHLLQDDYTFHPLHILVKRCNRLCSYIGSEADDSVECKFTTKKIHKVFSATKNGHTEYHKLDVLEDRKCICKHVGFKSNSITSEYQQNSGTSKVK</sequence>
<gene>
    <name evidence="2" type="ORF">MNOR_LOCUS17112</name>
</gene>
<dbReference type="Gene3D" id="2.10.90.10">
    <property type="entry name" value="Cystine-knot cytokines"/>
    <property type="match status" value="1"/>
</dbReference>
<evidence type="ECO:0000313" key="2">
    <source>
        <dbReference type="EMBL" id="CAL4101855.1"/>
    </source>
</evidence>
<feature type="non-terminal residue" evidence="2">
    <location>
        <position position="185"/>
    </location>
</feature>
<evidence type="ECO:0000256" key="1">
    <source>
        <dbReference type="SAM" id="SignalP"/>
    </source>
</evidence>
<organism evidence="2 3">
    <name type="scientific">Meganyctiphanes norvegica</name>
    <name type="common">Northern krill</name>
    <name type="synonym">Thysanopoda norvegica</name>
    <dbReference type="NCBI Taxonomy" id="48144"/>
    <lineage>
        <taxon>Eukaryota</taxon>
        <taxon>Metazoa</taxon>
        <taxon>Ecdysozoa</taxon>
        <taxon>Arthropoda</taxon>
        <taxon>Crustacea</taxon>
        <taxon>Multicrustacea</taxon>
        <taxon>Malacostraca</taxon>
        <taxon>Eumalacostraca</taxon>
        <taxon>Eucarida</taxon>
        <taxon>Euphausiacea</taxon>
        <taxon>Euphausiidae</taxon>
        <taxon>Meganyctiphanes</taxon>
    </lineage>
</organism>
<name>A0AAV2QUT0_MEGNR</name>